<dbReference type="AlphaFoldDB" id="A0A0J7KAN8"/>
<dbReference type="EMBL" id="LBMM01010419">
    <property type="protein sequence ID" value="KMQ87473.1"/>
    <property type="molecule type" value="Genomic_DNA"/>
</dbReference>
<dbReference type="GO" id="GO:0005886">
    <property type="term" value="C:plasma membrane"/>
    <property type="evidence" value="ECO:0007669"/>
    <property type="project" value="TreeGrafter"/>
</dbReference>
<dbReference type="GO" id="GO:0007169">
    <property type="term" value="P:cell surface receptor protein tyrosine kinase signaling pathway"/>
    <property type="evidence" value="ECO:0007669"/>
    <property type="project" value="TreeGrafter"/>
</dbReference>
<dbReference type="InterPro" id="IPR000719">
    <property type="entry name" value="Prot_kinase_dom"/>
</dbReference>
<dbReference type="GO" id="GO:0005524">
    <property type="term" value="F:ATP binding"/>
    <property type="evidence" value="ECO:0007669"/>
    <property type="project" value="InterPro"/>
</dbReference>
<dbReference type="Gene3D" id="3.30.200.20">
    <property type="entry name" value="Phosphorylase Kinase, domain 1"/>
    <property type="match status" value="1"/>
</dbReference>
<gene>
    <name evidence="2" type="ORF">RF55_13244</name>
</gene>
<feature type="non-terminal residue" evidence="2">
    <location>
        <position position="72"/>
    </location>
</feature>
<dbReference type="Proteomes" id="UP000036403">
    <property type="component" value="Unassembled WGS sequence"/>
</dbReference>
<dbReference type="InterPro" id="IPR050122">
    <property type="entry name" value="RTK"/>
</dbReference>
<keyword evidence="3" id="KW-1185">Reference proteome</keyword>
<dbReference type="InterPro" id="IPR011009">
    <property type="entry name" value="Kinase-like_dom_sf"/>
</dbReference>
<dbReference type="PaxDb" id="67767-A0A0J7KAN8"/>
<name>A0A0J7KAN8_LASNI</name>
<dbReference type="PANTHER" id="PTHR24416:SF617">
    <property type="entry name" value="RET ONCOGENE, ISOFORM A"/>
    <property type="match status" value="1"/>
</dbReference>
<sequence length="72" mass="7662">MNIGGMPGPTTVAVKTLKEDACASELADLLSEYQLLKEAQHPNVIRLLGACTTPSGAPVYLIIEFAEFGSLR</sequence>
<dbReference type="InterPro" id="IPR001245">
    <property type="entry name" value="Ser-Thr/Tyr_kinase_cat_dom"/>
</dbReference>
<evidence type="ECO:0000259" key="1">
    <source>
        <dbReference type="PROSITE" id="PS50011"/>
    </source>
</evidence>
<feature type="domain" description="Protein kinase" evidence="1">
    <location>
        <begin position="1"/>
        <end position="72"/>
    </location>
</feature>
<dbReference type="OrthoDB" id="3256376at2759"/>
<keyword evidence="2" id="KW-0675">Receptor</keyword>
<proteinExistence type="predicted"/>
<dbReference type="PROSITE" id="PS50011">
    <property type="entry name" value="PROTEIN_KINASE_DOM"/>
    <property type="match status" value="1"/>
</dbReference>
<dbReference type="GO" id="GO:0043235">
    <property type="term" value="C:receptor complex"/>
    <property type="evidence" value="ECO:0007669"/>
    <property type="project" value="TreeGrafter"/>
</dbReference>
<dbReference type="Pfam" id="PF07714">
    <property type="entry name" value="PK_Tyr_Ser-Thr"/>
    <property type="match status" value="1"/>
</dbReference>
<evidence type="ECO:0000313" key="3">
    <source>
        <dbReference type="Proteomes" id="UP000036403"/>
    </source>
</evidence>
<keyword evidence="2" id="KW-0808">Transferase</keyword>
<reference evidence="2 3" key="1">
    <citation type="submission" date="2015-04" db="EMBL/GenBank/DDBJ databases">
        <title>Lasius niger genome sequencing.</title>
        <authorList>
            <person name="Konorov E.A."/>
            <person name="Nikitin M.A."/>
            <person name="Kirill M.V."/>
            <person name="Chang P."/>
        </authorList>
    </citation>
    <scope>NUCLEOTIDE SEQUENCE [LARGE SCALE GENOMIC DNA]</scope>
    <source>
        <tissue evidence="2">Whole</tissue>
    </source>
</reference>
<keyword evidence="2" id="KW-0418">Kinase</keyword>
<evidence type="ECO:0000313" key="2">
    <source>
        <dbReference type="EMBL" id="KMQ87473.1"/>
    </source>
</evidence>
<dbReference type="PANTHER" id="PTHR24416">
    <property type="entry name" value="TYROSINE-PROTEIN KINASE RECEPTOR"/>
    <property type="match status" value="1"/>
</dbReference>
<comment type="caution">
    <text evidence="2">The sequence shown here is derived from an EMBL/GenBank/DDBJ whole genome shotgun (WGS) entry which is preliminary data.</text>
</comment>
<dbReference type="GO" id="GO:0004714">
    <property type="term" value="F:transmembrane receptor protein tyrosine kinase activity"/>
    <property type="evidence" value="ECO:0007669"/>
    <property type="project" value="TreeGrafter"/>
</dbReference>
<dbReference type="STRING" id="67767.A0A0J7KAN8"/>
<protein>
    <submittedName>
        <fullName evidence="2">Proto-oncogene tyrosine-protein kinase receptor ret</fullName>
    </submittedName>
</protein>
<accession>A0A0J7KAN8</accession>
<organism evidence="2 3">
    <name type="scientific">Lasius niger</name>
    <name type="common">Black garden ant</name>
    <dbReference type="NCBI Taxonomy" id="67767"/>
    <lineage>
        <taxon>Eukaryota</taxon>
        <taxon>Metazoa</taxon>
        <taxon>Ecdysozoa</taxon>
        <taxon>Arthropoda</taxon>
        <taxon>Hexapoda</taxon>
        <taxon>Insecta</taxon>
        <taxon>Pterygota</taxon>
        <taxon>Neoptera</taxon>
        <taxon>Endopterygota</taxon>
        <taxon>Hymenoptera</taxon>
        <taxon>Apocrita</taxon>
        <taxon>Aculeata</taxon>
        <taxon>Formicoidea</taxon>
        <taxon>Formicidae</taxon>
        <taxon>Formicinae</taxon>
        <taxon>Lasius</taxon>
        <taxon>Lasius</taxon>
    </lineage>
</organism>
<dbReference type="SUPFAM" id="SSF56112">
    <property type="entry name" value="Protein kinase-like (PK-like)"/>
    <property type="match status" value="1"/>
</dbReference>